<comment type="caution">
    <text evidence="2">The sequence shown here is derived from an EMBL/GenBank/DDBJ whole genome shotgun (WGS) entry which is preliminary data.</text>
</comment>
<dbReference type="Proteomes" id="UP000465302">
    <property type="component" value="Unassembled WGS sequence"/>
</dbReference>
<dbReference type="Proteomes" id="UP000220914">
    <property type="component" value="Unassembled WGS sequence"/>
</dbReference>
<proteinExistence type="predicted"/>
<sequence>MTALGRLVQELAAVSVRYGVESLPDGAAAEAEVRRLDILVAELIDALKKHEPFTADALEQRHNDERVRPETVRPVVDRPVAPWEMPVIEMPARRRGRWW</sequence>
<accession>A0A2A7MNU0</accession>
<protein>
    <submittedName>
        <fullName evidence="2">Uncharacterized protein</fullName>
    </submittedName>
</protein>
<evidence type="ECO:0000313" key="4">
    <source>
        <dbReference type="Proteomes" id="UP000465302"/>
    </source>
</evidence>
<reference evidence="1" key="3">
    <citation type="submission" date="2020-02" db="EMBL/GenBank/DDBJ databases">
        <authorList>
            <person name="Matsumoto Y."/>
            <person name="Motooka D."/>
            <person name="Nakamura S."/>
        </authorList>
    </citation>
    <scope>NUCLEOTIDE SEQUENCE</scope>
    <source>
        <strain evidence="1">JCM 6377</strain>
    </source>
</reference>
<reference evidence="2 3" key="1">
    <citation type="submission" date="2017-10" db="EMBL/GenBank/DDBJ databases">
        <title>The new phylogeny of genus Mycobacterium.</title>
        <authorList>
            <person name="Tortoli E."/>
            <person name="Trovato A."/>
            <person name="Cirillo D.M."/>
        </authorList>
    </citation>
    <scope>NUCLEOTIDE SEQUENCE [LARGE SCALE GENOMIC DNA]</scope>
    <source>
        <strain evidence="2 3">CCUG37673</strain>
    </source>
</reference>
<gene>
    <name evidence="2" type="ORF">CQY20_31995</name>
    <name evidence="1" type="ORF">MAGR_15910</name>
</gene>
<dbReference type="EMBL" id="PDCP01000133">
    <property type="protein sequence ID" value="PEG33220.1"/>
    <property type="molecule type" value="Genomic_DNA"/>
</dbReference>
<organism evidence="2 3">
    <name type="scientific">Mycolicibacterium agri</name>
    <name type="common">Mycobacterium agri</name>
    <dbReference type="NCBI Taxonomy" id="36811"/>
    <lineage>
        <taxon>Bacteria</taxon>
        <taxon>Bacillati</taxon>
        <taxon>Actinomycetota</taxon>
        <taxon>Actinomycetes</taxon>
        <taxon>Mycobacteriales</taxon>
        <taxon>Mycobacteriaceae</taxon>
        <taxon>Mycolicibacterium</taxon>
    </lineage>
</organism>
<evidence type="ECO:0000313" key="2">
    <source>
        <dbReference type="EMBL" id="PEG33220.1"/>
    </source>
</evidence>
<dbReference type="AlphaFoldDB" id="A0A2A7MNU0"/>
<evidence type="ECO:0000313" key="3">
    <source>
        <dbReference type="Proteomes" id="UP000220914"/>
    </source>
</evidence>
<evidence type="ECO:0000313" key="1">
    <source>
        <dbReference type="EMBL" id="GFG50150.1"/>
    </source>
</evidence>
<dbReference type="EMBL" id="BLKS01000001">
    <property type="protein sequence ID" value="GFG50150.1"/>
    <property type="molecule type" value="Genomic_DNA"/>
</dbReference>
<reference evidence="1 4" key="2">
    <citation type="journal article" date="2019" name="Emerg. Microbes Infect.">
        <title>Comprehensive subspecies identification of 175 nontuberculous mycobacteria species based on 7547 genomic profiles.</title>
        <authorList>
            <person name="Matsumoto Y."/>
            <person name="Kinjo T."/>
            <person name="Motooka D."/>
            <person name="Nabeya D."/>
            <person name="Jung N."/>
            <person name="Uechi K."/>
            <person name="Horii T."/>
            <person name="Iida T."/>
            <person name="Fujita J."/>
            <person name="Nakamura S."/>
        </authorList>
    </citation>
    <scope>NUCLEOTIDE SEQUENCE [LARGE SCALE GENOMIC DNA]</scope>
    <source>
        <strain evidence="1 4">JCM 6377</strain>
    </source>
</reference>
<keyword evidence="3" id="KW-1185">Reference proteome</keyword>
<name>A0A2A7MNU0_MYCAG</name>